<feature type="transmembrane region" description="Helical" evidence="8">
    <location>
        <begin position="61"/>
        <end position="78"/>
    </location>
</feature>
<evidence type="ECO:0000256" key="2">
    <source>
        <dbReference type="ARBA" id="ARBA00022676"/>
    </source>
</evidence>
<sequence length="450" mass="51540">MIVTPLRFLWLILSAASYVTLAYFVTRQQFGWLISLSTVLLLGYTWAIRRIDKQREGSTDRVLFASAIGFRLLLLFAVPCLSDDVYRFVWDGRLLAHGFNPYLYLPSRLVETDLAATAGLDRVLFQQLNSPDYFTVYPPLNQAIFGLAAWLSPHSLLGNIVWLRIPILLSEIGSLWLMTRLFRRLNRNPNLALLYGLNPLVILELTGNLHFEAVMIFFTLLAGWWLLTERWIRSAAALALAIGTKLLPLLLLPLIVRWLGWRKGMVYATLAGVFTILQFLPFASLELVQNVVSSVNLYFQKFEFNASVYYVLRSVGYWIKGYNAIETIGFWLSITTTLSILWISFRWRNVSVPAQILAILTLYFGFATTVHPWYITTVVAASVFTRFRYPLVWSAIIPVSYFTYRTIPYHENLWLTAAEYSTVVAVAFWEVRIGQKSNKKTTGISTNGFF</sequence>
<dbReference type="EMBL" id="CP050063">
    <property type="protein sequence ID" value="QIP17482.1"/>
    <property type="molecule type" value="Genomic_DNA"/>
</dbReference>
<keyword evidence="3" id="KW-0808">Transferase</keyword>
<evidence type="ECO:0000313" key="10">
    <source>
        <dbReference type="Proteomes" id="UP000501802"/>
    </source>
</evidence>
<protein>
    <recommendedName>
        <fullName evidence="11">DUF2029 domain-containing protein</fullName>
    </recommendedName>
</protein>
<evidence type="ECO:0000256" key="5">
    <source>
        <dbReference type="ARBA" id="ARBA00022989"/>
    </source>
</evidence>
<evidence type="ECO:0008006" key="11">
    <source>
        <dbReference type="Google" id="ProtNLM"/>
    </source>
</evidence>
<keyword evidence="2" id="KW-0328">Glycosyltransferase</keyword>
<evidence type="ECO:0000256" key="6">
    <source>
        <dbReference type="ARBA" id="ARBA00023136"/>
    </source>
</evidence>
<keyword evidence="4 8" id="KW-0812">Transmembrane</keyword>
<feature type="transmembrane region" description="Helical" evidence="8">
    <location>
        <begin position="324"/>
        <end position="344"/>
    </location>
</feature>
<feature type="transmembrane region" description="Helical" evidence="8">
    <location>
        <begin position="7"/>
        <end position="24"/>
    </location>
</feature>
<proteinExistence type="inferred from homology"/>
<dbReference type="InterPro" id="IPR049829">
    <property type="entry name" value="MptA/B-like"/>
</dbReference>
<feature type="transmembrane region" description="Helical" evidence="8">
    <location>
        <begin position="160"/>
        <end position="179"/>
    </location>
</feature>
<feature type="transmembrane region" description="Helical" evidence="8">
    <location>
        <begin position="200"/>
        <end position="225"/>
    </location>
</feature>
<comment type="subcellular location">
    <subcellularLocation>
        <location evidence="1">Membrane</location>
        <topology evidence="1">Multi-pass membrane protein</topology>
    </subcellularLocation>
</comment>
<evidence type="ECO:0000256" key="7">
    <source>
        <dbReference type="ARBA" id="ARBA00043987"/>
    </source>
</evidence>
<evidence type="ECO:0000256" key="4">
    <source>
        <dbReference type="ARBA" id="ARBA00022692"/>
    </source>
</evidence>
<keyword evidence="6 8" id="KW-0472">Membrane</keyword>
<keyword evidence="5 8" id="KW-1133">Transmembrane helix</keyword>
<feature type="transmembrane region" description="Helical" evidence="8">
    <location>
        <begin position="30"/>
        <end position="49"/>
    </location>
</feature>
<dbReference type="Proteomes" id="UP000501802">
    <property type="component" value="Chromosome"/>
</dbReference>
<dbReference type="GO" id="GO:0016020">
    <property type="term" value="C:membrane"/>
    <property type="evidence" value="ECO:0007669"/>
    <property type="project" value="UniProtKB-SubCell"/>
</dbReference>
<dbReference type="GO" id="GO:0016757">
    <property type="term" value="F:glycosyltransferase activity"/>
    <property type="evidence" value="ECO:0007669"/>
    <property type="project" value="UniProtKB-KW"/>
</dbReference>
<dbReference type="KEGG" id="spib:G8759_34990"/>
<dbReference type="AlphaFoldDB" id="A0A6G9AYE1"/>
<keyword evidence="10" id="KW-1185">Reference proteome</keyword>
<accession>A0A6G9AYE1</accession>
<evidence type="ECO:0000256" key="3">
    <source>
        <dbReference type="ARBA" id="ARBA00022679"/>
    </source>
</evidence>
<dbReference type="Pfam" id="PF26314">
    <property type="entry name" value="MptA_B_family"/>
    <property type="match status" value="1"/>
</dbReference>
<gene>
    <name evidence="9" type="ORF">G8759_34990</name>
</gene>
<evidence type="ECO:0000256" key="1">
    <source>
        <dbReference type="ARBA" id="ARBA00004141"/>
    </source>
</evidence>
<feature type="transmembrane region" description="Helical" evidence="8">
    <location>
        <begin position="264"/>
        <end position="283"/>
    </location>
</feature>
<dbReference type="RefSeq" id="WP_167218373.1">
    <property type="nucleotide sequence ID" value="NZ_CP050063.1"/>
</dbReference>
<feature type="transmembrane region" description="Helical" evidence="8">
    <location>
        <begin position="356"/>
        <end position="375"/>
    </location>
</feature>
<comment type="similarity">
    <text evidence="7">Belongs to the MptA/B family.</text>
</comment>
<name>A0A6G9AYE1_9BACT</name>
<reference evidence="9 10" key="1">
    <citation type="submission" date="2020-03" db="EMBL/GenBank/DDBJ databases">
        <authorList>
            <person name="Kim M.K."/>
        </authorList>
    </citation>
    <scope>NUCLEOTIDE SEQUENCE [LARGE SCALE GENOMIC DNA]</scope>
    <source>
        <strain evidence="9 10">BT328</strain>
    </source>
</reference>
<organism evidence="9 10">
    <name type="scientific">Spirosoma aureum</name>
    <dbReference type="NCBI Taxonomy" id="2692134"/>
    <lineage>
        <taxon>Bacteria</taxon>
        <taxon>Pseudomonadati</taxon>
        <taxon>Bacteroidota</taxon>
        <taxon>Cytophagia</taxon>
        <taxon>Cytophagales</taxon>
        <taxon>Cytophagaceae</taxon>
        <taxon>Spirosoma</taxon>
    </lineage>
</organism>
<evidence type="ECO:0000313" key="9">
    <source>
        <dbReference type="EMBL" id="QIP17482.1"/>
    </source>
</evidence>
<feature type="transmembrane region" description="Helical" evidence="8">
    <location>
        <begin position="231"/>
        <end position="252"/>
    </location>
</feature>
<evidence type="ECO:0000256" key="8">
    <source>
        <dbReference type="SAM" id="Phobius"/>
    </source>
</evidence>
<dbReference type="NCBIfam" id="NF038066">
    <property type="entry name" value="MptB"/>
    <property type="match status" value="1"/>
</dbReference>